<keyword evidence="4" id="KW-0902">Two-component regulatory system</keyword>
<evidence type="ECO:0000259" key="9">
    <source>
        <dbReference type="PROSITE" id="PS01124"/>
    </source>
</evidence>
<evidence type="ECO:0000256" key="4">
    <source>
        <dbReference type="ARBA" id="ARBA00023012"/>
    </source>
</evidence>
<dbReference type="InterPro" id="IPR009057">
    <property type="entry name" value="Homeodomain-like_sf"/>
</dbReference>
<dbReference type="GO" id="GO:0000160">
    <property type="term" value="P:phosphorelay signal transduction system"/>
    <property type="evidence" value="ECO:0007669"/>
    <property type="project" value="UniProtKB-KW"/>
</dbReference>
<dbReference type="InterPro" id="IPR020449">
    <property type="entry name" value="Tscrpt_reg_AraC-type_HTH"/>
</dbReference>
<dbReference type="PANTHER" id="PTHR42713">
    <property type="entry name" value="HISTIDINE KINASE-RELATED"/>
    <property type="match status" value="1"/>
</dbReference>
<keyword evidence="2" id="KW-0963">Cytoplasm</keyword>
<keyword evidence="6" id="KW-0238">DNA-binding</keyword>
<dbReference type="PROSITE" id="PS50110">
    <property type="entry name" value="RESPONSE_REGULATORY"/>
    <property type="match status" value="1"/>
</dbReference>
<keyword evidence="3 8" id="KW-0597">Phosphoprotein</keyword>
<sequence length="536" mass="61765">MWKIAIIDDDRQVLKGMKQVIPWEELNAEWVGESLNGARGLELIRAKQPDIVITDIYMPIINGLKMIEILREEQYKGKFLIHSGYSDFEVARKALRLSVEDYLSKPVSRNTIRDALLRAIASIESEKNVILEQEKLRDQLMLYEPFVRKELLKTAVTGMMGETEKEAVQILGYGDSSHMVIGLEIMRTSRIAGVKASDRLLFRFAIQNIIQEILEEEHYVFDYVELHGYHAALILHFDKSSLYSDIIHQVKQSACKLIDCIHQYLQIDVRMGVGGLKQSWADISDSMEEAFQFLTQEAASVQASSLYEYTKLSPVPSAHAAVKLKTMKFYQELVEDIKQTQGKNAPKIIRHYISALKQSQHPQYGRLQLLGAQFWAILSYALNDEEISLEAVSMEPSIERELSQVHTVDQYESWLNGKIAQICLNQQWHDNFKHKIAIDFIKQYIYENYSKEITISDLAEKVFISKNYLSQIFKDATGETINNFIIRVKMEKAKGMLFERKYKIYEIAASVGYKNIPYFSTTFKKHFGVTPAELIQ</sequence>
<dbReference type="Gene3D" id="3.40.50.2300">
    <property type="match status" value="1"/>
</dbReference>
<dbReference type="Gene3D" id="1.10.10.60">
    <property type="entry name" value="Homeodomain-like"/>
    <property type="match status" value="2"/>
</dbReference>
<evidence type="ECO:0000256" key="7">
    <source>
        <dbReference type="ARBA" id="ARBA00023163"/>
    </source>
</evidence>
<dbReference type="InterPro" id="IPR051552">
    <property type="entry name" value="HptR"/>
</dbReference>
<dbReference type="GO" id="GO:0005737">
    <property type="term" value="C:cytoplasm"/>
    <property type="evidence" value="ECO:0007669"/>
    <property type="project" value="UniProtKB-SubCell"/>
</dbReference>
<comment type="caution">
    <text evidence="11">The sequence shown here is derived from an EMBL/GenBank/DDBJ whole genome shotgun (WGS) entry which is preliminary data.</text>
</comment>
<keyword evidence="7" id="KW-0804">Transcription</keyword>
<evidence type="ECO:0000256" key="3">
    <source>
        <dbReference type="ARBA" id="ARBA00022553"/>
    </source>
</evidence>
<dbReference type="GO" id="GO:0043565">
    <property type="term" value="F:sequence-specific DNA binding"/>
    <property type="evidence" value="ECO:0007669"/>
    <property type="project" value="InterPro"/>
</dbReference>
<evidence type="ECO:0000256" key="1">
    <source>
        <dbReference type="ARBA" id="ARBA00004496"/>
    </source>
</evidence>
<evidence type="ECO:0000256" key="2">
    <source>
        <dbReference type="ARBA" id="ARBA00022490"/>
    </source>
</evidence>
<comment type="subcellular location">
    <subcellularLocation>
        <location evidence="1">Cytoplasm</location>
    </subcellularLocation>
</comment>
<feature type="domain" description="Response regulatory" evidence="10">
    <location>
        <begin position="3"/>
        <end position="120"/>
    </location>
</feature>
<proteinExistence type="predicted"/>
<dbReference type="SUPFAM" id="SSF46689">
    <property type="entry name" value="Homeodomain-like"/>
    <property type="match status" value="2"/>
</dbReference>
<dbReference type="Pfam" id="PF12833">
    <property type="entry name" value="HTH_18"/>
    <property type="match status" value="1"/>
</dbReference>
<dbReference type="SMART" id="SM00342">
    <property type="entry name" value="HTH_ARAC"/>
    <property type="match status" value="1"/>
</dbReference>
<feature type="modified residue" description="4-aspartylphosphate" evidence="8">
    <location>
        <position position="55"/>
    </location>
</feature>
<dbReference type="PROSITE" id="PS00041">
    <property type="entry name" value="HTH_ARAC_FAMILY_1"/>
    <property type="match status" value="1"/>
</dbReference>
<organism evidence="11 12">
    <name type="scientific">Paenibacillus thalictri</name>
    <dbReference type="NCBI Taxonomy" id="2527873"/>
    <lineage>
        <taxon>Bacteria</taxon>
        <taxon>Bacillati</taxon>
        <taxon>Bacillota</taxon>
        <taxon>Bacilli</taxon>
        <taxon>Bacillales</taxon>
        <taxon>Paenibacillaceae</taxon>
        <taxon>Paenibacillus</taxon>
    </lineage>
</organism>
<keyword evidence="12" id="KW-1185">Reference proteome</keyword>
<feature type="domain" description="HTH araC/xylS-type" evidence="9">
    <location>
        <begin position="439"/>
        <end position="536"/>
    </location>
</feature>
<evidence type="ECO:0000256" key="6">
    <source>
        <dbReference type="ARBA" id="ARBA00023125"/>
    </source>
</evidence>
<dbReference type="PROSITE" id="PS01124">
    <property type="entry name" value="HTH_ARAC_FAMILY_2"/>
    <property type="match status" value="1"/>
</dbReference>
<evidence type="ECO:0000313" key="11">
    <source>
        <dbReference type="EMBL" id="TBL70088.1"/>
    </source>
</evidence>
<dbReference type="RefSeq" id="WP_131018112.1">
    <property type="nucleotide sequence ID" value="NZ_SIRE01000034.1"/>
</dbReference>
<evidence type="ECO:0000259" key="10">
    <source>
        <dbReference type="PROSITE" id="PS50110"/>
    </source>
</evidence>
<dbReference type="InterPro" id="IPR001789">
    <property type="entry name" value="Sig_transdc_resp-reg_receiver"/>
</dbReference>
<dbReference type="InterPro" id="IPR018062">
    <property type="entry name" value="HTH_AraC-typ_CS"/>
</dbReference>
<accession>A0A4Q9DI07</accession>
<dbReference type="PRINTS" id="PR00032">
    <property type="entry name" value="HTHARAC"/>
</dbReference>
<reference evidence="11 12" key="1">
    <citation type="submission" date="2019-02" db="EMBL/GenBank/DDBJ databases">
        <title>Paenibacillus sp. nov., isolated from surface-sterilized tissue of Thalictrum simplex L.</title>
        <authorList>
            <person name="Tuo L."/>
        </authorList>
    </citation>
    <scope>NUCLEOTIDE SEQUENCE [LARGE SCALE GENOMIC DNA]</scope>
    <source>
        <strain evidence="11 12">N2SHLJ1</strain>
    </source>
</reference>
<dbReference type="OrthoDB" id="342399at2"/>
<dbReference type="InterPro" id="IPR018060">
    <property type="entry name" value="HTH_AraC"/>
</dbReference>
<dbReference type="AlphaFoldDB" id="A0A4Q9DI07"/>
<dbReference type="SMART" id="SM00448">
    <property type="entry name" value="REC"/>
    <property type="match status" value="1"/>
</dbReference>
<evidence type="ECO:0000256" key="5">
    <source>
        <dbReference type="ARBA" id="ARBA00023015"/>
    </source>
</evidence>
<gene>
    <name evidence="11" type="ORF">EYB31_34320</name>
</gene>
<protein>
    <submittedName>
        <fullName evidence="11">Response regulator</fullName>
    </submittedName>
</protein>
<dbReference type="EMBL" id="SIRE01000034">
    <property type="protein sequence ID" value="TBL70088.1"/>
    <property type="molecule type" value="Genomic_DNA"/>
</dbReference>
<dbReference type="CDD" id="cd17536">
    <property type="entry name" value="REC_YesN-like"/>
    <property type="match status" value="1"/>
</dbReference>
<dbReference type="GO" id="GO:0003700">
    <property type="term" value="F:DNA-binding transcription factor activity"/>
    <property type="evidence" value="ECO:0007669"/>
    <property type="project" value="InterPro"/>
</dbReference>
<name>A0A4Q9DI07_9BACL</name>
<dbReference type="PANTHER" id="PTHR42713:SF3">
    <property type="entry name" value="TRANSCRIPTIONAL REGULATORY PROTEIN HPTR"/>
    <property type="match status" value="1"/>
</dbReference>
<evidence type="ECO:0000256" key="8">
    <source>
        <dbReference type="PROSITE-ProRule" id="PRU00169"/>
    </source>
</evidence>
<evidence type="ECO:0000313" key="12">
    <source>
        <dbReference type="Proteomes" id="UP000293142"/>
    </source>
</evidence>
<dbReference type="SUPFAM" id="SSF52172">
    <property type="entry name" value="CheY-like"/>
    <property type="match status" value="1"/>
</dbReference>
<keyword evidence="5" id="KW-0805">Transcription regulation</keyword>
<dbReference type="Proteomes" id="UP000293142">
    <property type="component" value="Unassembled WGS sequence"/>
</dbReference>
<dbReference type="Pfam" id="PF00072">
    <property type="entry name" value="Response_reg"/>
    <property type="match status" value="1"/>
</dbReference>
<dbReference type="InterPro" id="IPR011006">
    <property type="entry name" value="CheY-like_superfamily"/>
</dbReference>